<dbReference type="AlphaFoldDB" id="A0A2T0K2A7"/>
<feature type="transmembrane region" description="Helical" evidence="1">
    <location>
        <begin position="62"/>
        <end position="85"/>
    </location>
</feature>
<comment type="caution">
    <text evidence="2">The sequence shown here is derived from an EMBL/GenBank/DDBJ whole genome shotgun (WGS) entry which is preliminary data.</text>
</comment>
<keyword evidence="3" id="KW-1185">Reference proteome</keyword>
<keyword evidence="1" id="KW-0812">Transmembrane</keyword>
<sequence>MADTLTGAMGAIDGLQEWLAGLAAWLPAGLREIVVLPAVVLLVLAAPRVVVRRVLPWAQHYVVLPATVVVTGTVTAVALVTDFVLARTFRAVRLPLTGVHHTLGDWGVAGPRFAREHIREWVYSSASSLRRSGPEWMLMASVAALVIWDRSWCDRNPVDGCASPIGVWWQDLLAVVPSFSPPWS</sequence>
<evidence type="ECO:0000256" key="1">
    <source>
        <dbReference type="SAM" id="Phobius"/>
    </source>
</evidence>
<protein>
    <submittedName>
        <fullName evidence="2">Uncharacterized protein</fullName>
    </submittedName>
</protein>
<dbReference type="EMBL" id="PVMZ01000017">
    <property type="protein sequence ID" value="PRX16951.1"/>
    <property type="molecule type" value="Genomic_DNA"/>
</dbReference>
<keyword evidence="1" id="KW-1133">Transmembrane helix</keyword>
<feature type="transmembrane region" description="Helical" evidence="1">
    <location>
        <begin position="33"/>
        <end position="50"/>
    </location>
</feature>
<dbReference type="RefSeq" id="WP_146169390.1">
    <property type="nucleotide sequence ID" value="NZ_BOMO01000175.1"/>
</dbReference>
<accession>A0A2T0K2A7</accession>
<proteinExistence type="predicted"/>
<gene>
    <name evidence="2" type="ORF">CLV67_1177</name>
</gene>
<keyword evidence="1" id="KW-0472">Membrane</keyword>
<dbReference type="OrthoDB" id="9984336at2"/>
<name>A0A2T0K2A7_9ACTN</name>
<dbReference type="Proteomes" id="UP000239415">
    <property type="component" value="Unassembled WGS sequence"/>
</dbReference>
<evidence type="ECO:0000313" key="3">
    <source>
        <dbReference type="Proteomes" id="UP000239415"/>
    </source>
</evidence>
<evidence type="ECO:0000313" key="2">
    <source>
        <dbReference type="EMBL" id="PRX16951.1"/>
    </source>
</evidence>
<reference evidence="2 3" key="1">
    <citation type="submission" date="2018-03" db="EMBL/GenBank/DDBJ databases">
        <title>Genomic Encyclopedia of Archaeal and Bacterial Type Strains, Phase II (KMG-II): from individual species to whole genera.</title>
        <authorList>
            <person name="Goeker M."/>
        </authorList>
    </citation>
    <scope>NUCLEOTIDE SEQUENCE [LARGE SCALE GENOMIC DNA]</scope>
    <source>
        <strain evidence="2 3">DSM 43146</strain>
    </source>
</reference>
<organism evidence="2 3">
    <name type="scientific">Actinoplanes italicus</name>
    <dbReference type="NCBI Taxonomy" id="113567"/>
    <lineage>
        <taxon>Bacteria</taxon>
        <taxon>Bacillati</taxon>
        <taxon>Actinomycetota</taxon>
        <taxon>Actinomycetes</taxon>
        <taxon>Micromonosporales</taxon>
        <taxon>Micromonosporaceae</taxon>
        <taxon>Actinoplanes</taxon>
    </lineage>
</organism>